<reference evidence="5" key="3">
    <citation type="journal article" date="2000" name="Genome Res.">
        <title>RIKEN integrated sequence analysis (RISA) system--384-format sequencing pipeline with 384 multicapillary sequencer.</title>
        <authorList>
            <person name="Shibata K."/>
            <person name="Itoh M."/>
            <person name="Aizawa K."/>
            <person name="Nagaoka S."/>
            <person name="Sasaki N."/>
            <person name="Carninci P."/>
            <person name="Konno H."/>
            <person name="Akiyama J."/>
            <person name="Nishi K."/>
            <person name="Kitsunai T."/>
            <person name="Tashiro H."/>
            <person name="Itoh M."/>
            <person name="Sumi N."/>
            <person name="Ishii Y."/>
            <person name="Nakamura S."/>
            <person name="Hazama M."/>
            <person name="Nishine T."/>
            <person name="Harada A."/>
            <person name="Yamamoto R."/>
            <person name="Matsumoto H."/>
            <person name="Sakaguchi S."/>
            <person name="Ikegami T."/>
            <person name="Kashiwagi K."/>
            <person name="Fujiwake S."/>
            <person name="Inoue K."/>
            <person name="Togawa Y."/>
            <person name="Izawa M."/>
            <person name="Ohara E."/>
            <person name="Watahiki M."/>
            <person name="Yoneda Y."/>
            <person name="Ishikawa T."/>
            <person name="Ozawa K."/>
            <person name="Tanaka T."/>
            <person name="Matsuura S."/>
            <person name="Kawai J."/>
            <person name="Okazaki Y."/>
            <person name="Muramatsu M."/>
            <person name="Inoue Y."/>
            <person name="Kira A."/>
            <person name="Hayashizaki Y."/>
        </authorList>
    </citation>
    <scope>NUCLEOTIDE SEQUENCE</scope>
    <source>
        <strain evidence="5">NOD</strain>
    </source>
</reference>
<dbReference type="InterPro" id="IPR035985">
    <property type="entry name" value="Ubiquitin-activating_enz"/>
</dbReference>
<dbReference type="InterPro" id="IPR032420">
    <property type="entry name" value="E1_4HB"/>
</dbReference>
<reference evidence="5" key="2">
    <citation type="journal article" date="2000" name="Genome Res.">
        <title>Normalization and subtraction of cap-trapper-selected cDNAs to prepare full-length cDNA libraries for rapid discovery of new genes.</title>
        <authorList>
            <person name="Carninci P."/>
            <person name="Shibata Y."/>
            <person name="Hayatsu N."/>
            <person name="Sugahara Y."/>
            <person name="Shibata K."/>
            <person name="Itoh M."/>
            <person name="Konno H."/>
            <person name="Okazaki Y."/>
            <person name="Muramatsu M."/>
            <person name="Hayashizaki Y."/>
        </authorList>
    </citation>
    <scope>NUCLEOTIDE SEQUENCE</scope>
    <source>
        <strain evidence="5">NOD</strain>
    </source>
</reference>
<dbReference type="Gene3D" id="3.50.50.80">
    <property type="entry name" value="Ubiquitin-activating enzyme E1, inactive adenylation domain, subdomain 1"/>
    <property type="match status" value="1"/>
</dbReference>
<dbReference type="CDD" id="cd01491">
    <property type="entry name" value="Ube1_repeat1"/>
    <property type="match status" value="1"/>
</dbReference>
<name>Q8BTN4_MOUSE</name>
<organism evidence="5">
    <name type="scientific">Mus musculus</name>
    <name type="common">Mouse</name>
    <dbReference type="NCBI Taxonomy" id="10090"/>
    <lineage>
        <taxon>Eukaryota</taxon>
        <taxon>Metazoa</taxon>
        <taxon>Chordata</taxon>
        <taxon>Craniata</taxon>
        <taxon>Vertebrata</taxon>
        <taxon>Euteleostomi</taxon>
        <taxon>Mammalia</taxon>
        <taxon>Eutheria</taxon>
        <taxon>Euarchontoglires</taxon>
        <taxon>Glires</taxon>
        <taxon>Rodentia</taxon>
        <taxon>Myomorpha</taxon>
        <taxon>Muroidea</taxon>
        <taxon>Muridae</taxon>
        <taxon>Murinae</taxon>
        <taxon>Mus</taxon>
        <taxon>Mus</taxon>
    </lineage>
</organism>
<reference evidence="5" key="6">
    <citation type="submission" date="2002-04" db="EMBL/GenBank/DDBJ databases">
        <authorList>
            <person name="Adachi J."/>
            <person name="Aizawa K."/>
            <person name="Akimura T."/>
            <person name="Arakawa T."/>
            <person name="Bono H."/>
            <person name="Carninci P."/>
            <person name="Fukuda S."/>
            <person name="Furuno M."/>
            <person name="Hanagaki T."/>
            <person name="Hara A."/>
            <person name="Hashizume W."/>
            <person name="Hayashida K."/>
            <person name="Hayatsu N."/>
            <person name="Hiramoto K."/>
            <person name="Hiraoka T."/>
            <person name="Hirozane T."/>
            <person name="Hori F."/>
            <person name="Imotani K."/>
            <person name="Ishii Y."/>
            <person name="Itoh M."/>
            <person name="Kagawa I."/>
            <person name="Kasukawa T."/>
            <person name="Katoh H."/>
            <person name="Kawai J."/>
            <person name="Kojima Y."/>
            <person name="Kondo S."/>
            <person name="Konno H."/>
            <person name="Kouda M."/>
            <person name="Koya S."/>
            <person name="Kurihara C."/>
            <person name="Matsuyama T."/>
            <person name="Miyazaki A."/>
            <person name="Murata M."/>
            <person name="Nakamura M."/>
            <person name="Nishi K."/>
            <person name="Nomura K."/>
            <person name="Numazaki R."/>
            <person name="Ohno M."/>
            <person name="Ohsato N."/>
            <person name="Okazaki Y."/>
            <person name="Saito R."/>
            <person name="Saitoh H."/>
            <person name="Sakai C."/>
            <person name="Sakai K."/>
            <person name="Sakazume N."/>
            <person name="Sano H."/>
            <person name="Sasaki D."/>
            <person name="Shibata K."/>
            <person name="Shinagawa A."/>
            <person name="Shiraki T."/>
            <person name="Sogabe Y."/>
            <person name="Tagami M."/>
            <person name="Tagawa A."/>
            <person name="Takahashi F."/>
            <person name="Takaku-Akahira S."/>
            <person name="Takeda Y."/>
            <person name="Tanaka T."/>
            <person name="Tomaru A."/>
            <person name="Toya T."/>
            <person name="Yasunishi A."/>
            <person name="Muramatsu M."/>
            <person name="Hayashizaki Y."/>
        </authorList>
    </citation>
    <scope>NUCLEOTIDE SEQUENCE</scope>
    <source>
        <strain evidence="5">NOD</strain>
    </source>
</reference>
<sequence length="905" mass="100434">MDEELYSRQLYVLGLPAMQRIQEAKVLLCGLQGLGAEVAKNLVLTGVGSLTLHDPHPTCWADLAAQCFLSEESLGRNRAEASQAQLAQLNEAVQISVHSGDITEDLLQGFQVVVLTDSKLEDQLKVGPLCHKHGVRFLMAETRGLVGRLFCDFGEDFTVLDPTEVEPMTAAIQDISQGFPGIVTLRGDTKRHSFHDGDLVIFSDIEGMVELNSCSPQSVRVQKDGSLEIGDTTTFSRYLRGGVVTEVKRPKTVRHKPLDIALLQPHVVAQNTQEVQRAHCLHQAFHVLHKFQQLHGRLPKPWDPDDAETVVELAQDLEPLKGTEEESLDEALLRTIALSSAGTLSPMAAIMGGVAAQEVLKAISRKFMPLDQWLYFDALECLPEDETLLPSPEDCQPRNCRYDGQIAVFGTDLQEKLSDQHYLLVGAGAIGCEMLKVFALVGLGVRANGGVTVADMDYIERSNLSRQFLFRPKDVRRPKAEVAAAAAHRLNPDLRATPYTCPLDPTTEDIYDDSFFSRVNGVVAALDSFQARHYVAARCTHYLKPLLEAGTQGTWGSASVFVPYVTEAYRGPASDAASEDAPYQQTCTSLSATDRTETLALLQQVMGVLRTRPQTWQDCVVWALGHWQLCFHDKVLEGGTQFSSGSNKCPHPLQFDPNHDMHFLYVLAAANLYARMHGLPGSQSQPALRELLTRLLESDSRPQNLFSAEHGQEQLKELQETLDDWRKGPPLKPVLFVKDDDSNFHVDFVVAATDLRCQNYGILPVNHARIKQIVGRIIPAIATSTAVVAGLLGLELYKVVSGLRSHGTFRHSYLHLAENHFIRSAPSAPAVQSFRDLKWTCWDRLKVPAVQPERTLKSLLAHLQEEHGLKVEMLLHHQARWSTACSGPRINLRDSSDYLQNWFST</sequence>
<evidence type="ECO:0000256" key="1">
    <source>
        <dbReference type="ARBA" id="ARBA00004906"/>
    </source>
</evidence>
<reference evidence="5" key="5">
    <citation type="journal article" date="2002" name="Nature">
        <title>Analysis of the mouse transcriptome based on functional annotation of 60,770 full-length cDNAs.</title>
        <authorList>
            <consortium name="The FANTOM Consortium and the RIKEN Genome Exploration Research Group Phase I and II Team"/>
        </authorList>
    </citation>
    <scope>NUCLEOTIDE SEQUENCE</scope>
    <source>
        <strain evidence="5">NOD</strain>
    </source>
</reference>
<dbReference type="PANTHER" id="PTHR10953">
    <property type="entry name" value="UBIQUITIN-ACTIVATING ENZYME E1"/>
    <property type="match status" value="1"/>
</dbReference>
<dbReference type="InterPro" id="IPR019572">
    <property type="entry name" value="UBA_E1_SCCH"/>
</dbReference>
<dbReference type="Gene3D" id="3.40.50.12550">
    <property type="entry name" value="Ubiquitin-activating enzyme E1, inactive adenylation domain, subdomain 2"/>
    <property type="match status" value="1"/>
</dbReference>
<dbReference type="AGR" id="MGI:1349462"/>
<proteinExistence type="evidence at transcript level"/>
<dbReference type="Pfam" id="PF00899">
    <property type="entry name" value="ThiF"/>
    <property type="match status" value="1"/>
</dbReference>
<dbReference type="FunFam" id="3.40.50.720:FF:000320">
    <property type="entry name" value="ubiquitin-like modifier-activating enzyme 7"/>
    <property type="match status" value="1"/>
</dbReference>
<comment type="similarity">
    <text evidence="2">Belongs to the ubiquitin-activating E1 family.</text>
</comment>
<dbReference type="Gene3D" id="3.40.50.720">
    <property type="entry name" value="NAD(P)-binding Rossmann-like Domain"/>
    <property type="match status" value="2"/>
</dbReference>
<evidence type="ECO:0000313" key="6">
    <source>
        <dbReference type="MGI" id="MGI:1349462"/>
    </source>
</evidence>
<dbReference type="InterPro" id="IPR000011">
    <property type="entry name" value="UBQ/SUMO-activ_enz_E1-like"/>
</dbReference>
<dbReference type="EMBL" id="AK089235">
    <property type="protein sequence ID" value="BAC40806.1"/>
    <property type="molecule type" value="mRNA"/>
</dbReference>
<keyword evidence="3" id="KW-0436">Ligase</keyword>
<dbReference type="PRINTS" id="PR01849">
    <property type="entry name" value="UBIQUITINACT"/>
</dbReference>
<dbReference type="Pfam" id="PF16190">
    <property type="entry name" value="E1_FCCH"/>
    <property type="match status" value="1"/>
</dbReference>
<evidence type="ECO:0000313" key="5">
    <source>
        <dbReference type="EMBL" id="BAC40806.1"/>
    </source>
</evidence>
<dbReference type="Pfam" id="PF09358">
    <property type="entry name" value="E1_UFD"/>
    <property type="match status" value="1"/>
</dbReference>
<feature type="domain" description="Ubiquitin-activating enzyme E1 C-terminal" evidence="4">
    <location>
        <begin position="809"/>
        <end position="890"/>
    </location>
</feature>
<dbReference type="Gene3D" id="2.40.30.180">
    <property type="entry name" value="Ubiquitin-activating enzyme E1, FCCH domain"/>
    <property type="match status" value="1"/>
</dbReference>
<dbReference type="InterPro" id="IPR032418">
    <property type="entry name" value="E1_FCCH"/>
</dbReference>
<reference evidence="5" key="8">
    <citation type="journal article" date="2005" name="Science">
        <title>Antisense Transcription in the Mammalian Transcriptome.</title>
        <authorList>
            <consortium name="RIKEN Genome Exploration Research Group and Genome Science Group (Genome Network Project Core Group) and the FANTOM Consortium"/>
        </authorList>
    </citation>
    <scope>NUCLEOTIDE SEQUENCE</scope>
    <source>
        <strain evidence="5">NOD</strain>
    </source>
</reference>
<gene>
    <name evidence="6" type="primary">Uba7</name>
    <name evidence="6" type="synonym">Ube1l</name>
</gene>
<dbReference type="PeptideAtlas" id="Q8BTN4"/>
<dbReference type="Pfam" id="PF10585">
    <property type="entry name" value="UBA_E1_SCCH"/>
    <property type="match status" value="1"/>
</dbReference>
<protein>
    <recommendedName>
        <fullName evidence="4">Ubiquitin-activating enzyme E1 C-terminal domain-containing protein</fullName>
    </recommendedName>
</protein>
<dbReference type="Pfam" id="PF16191">
    <property type="entry name" value="E1_4HB"/>
    <property type="match status" value="1"/>
</dbReference>
<evidence type="ECO:0000256" key="3">
    <source>
        <dbReference type="ARBA" id="ARBA00022598"/>
    </source>
</evidence>
<dbReference type="GO" id="GO:0032446">
    <property type="term" value="P:protein modification by small protein conjugation"/>
    <property type="evidence" value="ECO:0007669"/>
    <property type="project" value="UniProtKB-ARBA"/>
</dbReference>
<dbReference type="InterPro" id="IPR018965">
    <property type="entry name" value="Ub-activating_enz_E1_C"/>
</dbReference>
<dbReference type="SUPFAM" id="SSF69572">
    <property type="entry name" value="Activating enzymes of the ubiquitin-like proteins"/>
    <property type="match status" value="2"/>
</dbReference>
<dbReference type="InterPro" id="IPR045886">
    <property type="entry name" value="ThiF/MoeB/HesA"/>
</dbReference>
<evidence type="ECO:0000256" key="2">
    <source>
        <dbReference type="ARBA" id="ARBA00005673"/>
    </source>
</evidence>
<evidence type="ECO:0000259" key="4">
    <source>
        <dbReference type="SMART" id="SM00985"/>
    </source>
</evidence>
<dbReference type="SMART" id="SM00985">
    <property type="entry name" value="UBA_e1_C"/>
    <property type="match status" value="1"/>
</dbReference>
<dbReference type="AlphaFoldDB" id="Q8BTN4"/>
<reference evidence="5" key="7">
    <citation type="journal article" date="2005" name="Science">
        <title>The Transcriptional Landscape of the Mammalian Genome.</title>
        <authorList>
            <consortium name="The FANTOM Consortium"/>
            <consortium name="Riken Genome Exploration Research Group and Genome Science Group (Genome Network Project Core Group)"/>
        </authorList>
    </citation>
    <scope>NUCLEOTIDE SEQUENCE</scope>
    <source>
        <strain evidence="5">NOD</strain>
    </source>
</reference>
<dbReference type="MGI" id="MGI:1349462">
    <property type="gene designation" value="Uba7"/>
</dbReference>
<dbReference type="FunFam" id="2.40.30.180:FF:000001">
    <property type="entry name" value="ubiquitin-like modifier-activating enzyme 1"/>
    <property type="match status" value="1"/>
</dbReference>
<dbReference type="PANTHER" id="PTHR10953:SF143">
    <property type="entry name" value="UBIQUITIN-LIKE MODIFIER-ACTIVATING ENZYME 7"/>
    <property type="match status" value="1"/>
</dbReference>
<dbReference type="FunFam" id="3.50.50.80:FF:000001">
    <property type="entry name" value="ubiquitin-like modifier-activating enzyme 1"/>
    <property type="match status" value="1"/>
</dbReference>
<dbReference type="InterPro" id="IPR042302">
    <property type="entry name" value="E1_FCCH_sf"/>
</dbReference>
<dbReference type="InterPro" id="IPR000594">
    <property type="entry name" value="ThiF_NAD_FAD-bd"/>
</dbReference>
<reference evidence="5" key="1">
    <citation type="journal article" date="1999" name="Methods Enzymol.">
        <title>High-efficiency full-length cDNA cloning.</title>
        <authorList>
            <person name="Carninci P."/>
            <person name="Hayashizaki Y."/>
        </authorList>
    </citation>
    <scope>NUCLEOTIDE SEQUENCE</scope>
    <source>
        <strain evidence="5">NOD</strain>
    </source>
</reference>
<comment type="pathway">
    <text evidence="1">Protein modification; protein ubiquitination.</text>
</comment>
<reference evidence="5" key="4">
    <citation type="journal article" date="2001" name="Nature">
        <title>Functional annotation of a full-length mouse cDNA collection.</title>
        <authorList>
            <consortium name="The RIKEN Genome Exploration Research Group Phase II Team and the FANTOM Consortium"/>
        </authorList>
    </citation>
    <scope>NUCLEOTIDE SEQUENCE</scope>
    <source>
        <strain evidence="5">NOD</strain>
    </source>
</reference>
<dbReference type="GO" id="GO:0008641">
    <property type="term" value="F:ubiquitin-like modifier activating enzyme activity"/>
    <property type="evidence" value="ECO:0007669"/>
    <property type="project" value="InterPro"/>
</dbReference>
<dbReference type="InterPro" id="IPR042449">
    <property type="entry name" value="Ub-E1_IAD_1"/>
</dbReference>
<accession>Q8BTN4</accession>
<dbReference type="FunFam" id="3.40.50.12550:FF:000001">
    <property type="entry name" value="Ubiquitin-activating enzyme E1 1"/>
    <property type="match status" value="1"/>
</dbReference>